<dbReference type="RefSeq" id="WP_094413875.1">
    <property type="nucleotide sequence ID" value="NZ_NOXV01000238.1"/>
</dbReference>
<dbReference type="EMBL" id="NOXV01000238">
    <property type="protein sequence ID" value="OYQ38081.1"/>
    <property type="molecule type" value="Genomic_DNA"/>
</dbReference>
<proteinExistence type="predicted"/>
<evidence type="ECO:0000259" key="3">
    <source>
        <dbReference type="Pfam" id="PF07992"/>
    </source>
</evidence>
<dbReference type="SUPFAM" id="SSF51905">
    <property type="entry name" value="FAD/NAD(P)-binding domain"/>
    <property type="match status" value="1"/>
</dbReference>
<dbReference type="Proteomes" id="UP000216605">
    <property type="component" value="Unassembled WGS sequence"/>
</dbReference>
<accession>A0A255Z9I9</accession>
<dbReference type="GO" id="GO:0016491">
    <property type="term" value="F:oxidoreductase activity"/>
    <property type="evidence" value="ECO:0007669"/>
    <property type="project" value="UniProtKB-KW"/>
</dbReference>
<keyword evidence="1" id="KW-0285">Flavoprotein</keyword>
<comment type="caution">
    <text evidence="4">The sequence shown here is derived from an EMBL/GenBank/DDBJ whole genome shotgun (WGS) entry which is preliminary data.</text>
</comment>
<dbReference type="Gene3D" id="3.50.50.60">
    <property type="entry name" value="FAD/NAD(P)-binding domain"/>
    <property type="match status" value="2"/>
</dbReference>
<evidence type="ECO:0000313" key="4">
    <source>
        <dbReference type="EMBL" id="OYQ38081.1"/>
    </source>
</evidence>
<dbReference type="InterPro" id="IPR023753">
    <property type="entry name" value="FAD/NAD-binding_dom"/>
</dbReference>
<feature type="domain" description="FAD/NAD(P)-binding" evidence="3">
    <location>
        <begin position="4"/>
        <end position="283"/>
    </location>
</feature>
<dbReference type="InterPro" id="IPR050097">
    <property type="entry name" value="Ferredoxin-NADP_redctase_2"/>
</dbReference>
<organism evidence="4 5">
    <name type="scientific">Flavobacterium cyanobacteriorum</name>
    <dbReference type="NCBI Taxonomy" id="2022802"/>
    <lineage>
        <taxon>Bacteria</taxon>
        <taxon>Pseudomonadati</taxon>
        <taxon>Bacteroidota</taxon>
        <taxon>Flavobacteriia</taxon>
        <taxon>Flavobacteriales</taxon>
        <taxon>Flavobacteriaceae</taxon>
        <taxon>Flavobacterium</taxon>
    </lineage>
</organism>
<dbReference type="Pfam" id="PF07992">
    <property type="entry name" value="Pyr_redox_2"/>
    <property type="match status" value="1"/>
</dbReference>
<evidence type="ECO:0000313" key="5">
    <source>
        <dbReference type="Proteomes" id="UP000216605"/>
    </source>
</evidence>
<dbReference type="PRINTS" id="PR00469">
    <property type="entry name" value="PNDRDTASEII"/>
</dbReference>
<gene>
    <name evidence="4" type="ORF">CHU92_06700</name>
</gene>
<sequence>MEVYDVVIAGGSYAGLSAALSLGRALRNVLVIDSGNPCNRKAAHSHNFLTNDGSKPRAIHEKARTQAEYYPSVRFMKGLVTNVVPADNLFKVSTEKEGEFLSRKVLFATGITDTIPNIEGFSECWGISILHCPYCHGYEIRNRKTGILANGDTAFEMAKTIRQWTKDLTLFTNGTSTLNPEQVRLLNKNSVIVVENAIDYIEHDNGCIQQLHFKDAMPEKLAALFTQLPFIQQCGVPEQLGCEMTEKGFIQVSKCMETSVPGIYAAGDCLSLFRSVANAVASGNKAGALINKQLTEEEFI</sequence>
<dbReference type="PANTHER" id="PTHR48105">
    <property type="entry name" value="THIOREDOXIN REDUCTASE 1-RELATED-RELATED"/>
    <property type="match status" value="1"/>
</dbReference>
<evidence type="ECO:0000256" key="2">
    <source>
        <dbReference type="ARBA" id="ARBA00023002"/>
    </source>
</evidence>
<evidence type="ECO:0000256" key="1">
    <source>
        <dbReference type="ARBA" id="ARBA00022630"/>
    </source>
</evidence>
<dbReference type="PRINTS" id="PR00368">
    <property type="entry name" value="FADPNR"/>
</dbReference>
<reference evidence="4 5" key="1">
    <citation type="submission" date="2017-07" db="EMBL/GenBank/DDBJ databases">
        <title>Flavobacterium cyanobacteriorum sp. nov., isolated from cyanobacterial aggregates in a eutrophic lake.</title>
        <authorList>
            <person name="Cai H."/>
        </authorList>
    </citation>
    <scope>NUCLEOTIDE SEQUENCE [LARGE SCALE GENOMIC DNA]</scope>
    <source>
        <strain evidence="4 5">TH021</strain>
    </source>
</reference>
<keyword evidence="5" id="KW-1185">Reference proteome</keyword>
<name>A0A255Z9I9_9FLAO</name>
<protein>
    <submittedName>
        <fullName evidence="4">Pyridine nucleotide-disulfide oxidoreductase</fullName>
    </submittedName>
</protein>
<dbReference type="InterPro" id="IPR036188">
    <property type="entry name" value="FAD/NAD-bd_sf"/>
</dbReference>
<keyword evidence="2" id="KW-0560">Oxidoreductase</keyword>
<dbReference type="AlphaFoldDB" id="A0A255Z9I9"/>
<dbReference type="OrthoDB" id="9806179at2"/>